<reference evidence="3 4" key="1">
    <citation type="submission" date="2018-08" db="EMBL/GenBank/DDBJ databases">
        <title>A genome reference for cultivated species of the human gut microbiota.</title>
        <authorList>
            <person name="Zou Y."/>
            <person name="Xue W."/>
            <person name="Luo G."/>
        </authorList>
    </citation>
    <scope>NUCLEOTIDE SEQUENCE [LARGE SCALE GENOMIC DNA]</scope>
    <source>
        <strain evidence="3 4">AM42-1AC</strain>
    </source>
</reference>
<organism evidence="3 4">
    <name type="scientific">Roseburia inulinivorans</name>
    <dbReference type="NCBI Taxonomy" id="360807"/>
    <lineage>
        <taxon>Bacteria</taxon>
        <taxon>Bacillati</taxon>
        <taxon>Bacillota</taxon>
        <taxon>Clostridia</taxon>
        <taxon>Lachnospirales</taxon>
        <taxon>Lachnospiraceae</taxon>
        <taxon>Roseburia</taxon>
    </lineage>
</organism>
<dbReference type="Proteomes" id="UP000283492">
    <property type="component" value="Unassembled WGS sequence"/>
</dbReference>
<evidence type="ECO:0000256" key="1">
    <source>
        <dbReference type="SAM" id="MobiDB-lite"/>
    </source>
</evidence>
<comment type="caution">
    <text evidence="3">The sequence shown here is derived from an EMBL/GenBank/DDBJ whole genome shotgun (WGS) entry which is preliminary data.</text>
</comment>
<keyword evidence="2" id="KW-1133">Transmembrane helix</keyword>
<dbReference type="Pfam" id="PF20187">
    <property type="entry name" value="DUF6550"/>
    <property type="match status" value="1"/>
</dbReference>
<proteinExistence type="predicted"/>
<gene>
    <name evidence="3" type="ORF">DW914_15405</name>
</gene>
<feature type="compositionally biased region" description="Basic and acidic residues" evidence="1">
    <location>
        <begin position="175"/>
        <end position="184"/>
    </location>
</feature>
<keyword evidence="2" id="KW-0472">Membrane</keyword>
<sequence length="184" mass="19928">MKKDYNKTKKLVIMGLAVVAVCLFVGVCIYLSKMGKPEPVEAEPTETVTETTEISVPEIVVPEATEEQPVTEQIHDTEMQSEPETEADTITPGQDNTSKSEAEAPVEKPEVSNEEALTNPEQEPQYEAEVTQPQTQPEQPQGGSTNEAGQVYVPGFGYIDDPGQAQGGVADSDGDWDKQIGDMN</sequence>
<dbReference type="InterPro" id="IPR046680">
    <property type="entry name" value="DUF6550"/>
</dbReference>
<evidence type="ECO:0000313" key="3">
    <source>
        <dbReference type="EMBL" id="RHA84200.1"/>
    </source>
</evidence>
<feature type="compositionally biased region" description="Low complexity" evidence="1">
    <location>
        <begin position="131"/>
        <end position="141"/>
    </location>
</feature>
<keyword evidence="2" id="KW-0812">Transmembrane</keyword>
<dbReference type="EMBL" id="QSFX01000035">
    <property type="protein sequence ID" value="RHA84200.1"/>
    <property type="molecule type" value="Genomic_DNA"/>
</dbReference>
<accession>A0A3R6ERH9</accession>
<feature type="transmembrane region" description="Helical" evidence="2">
    <location>
        <begin position="12"/>
        <end position="32"/>
    </location>
</feature>
<feature type="compositionally biased region" description="Basic and acidic residues" evidence="1">
    <location>
        <begin position="98"/>
        <end position="111"/>
    </location>
</feature>
<protein>
    <submittedName>
        <fullName evidence="3">Uncharacterized protein</fullName>
    </submittedName>
</protein>
<name>A0A3R6ERH9_9FIRM</name>
<dbReference type="RefSeq" id="WP_055163333.1">
    <property type="nucleotide sequence ID" value="NZ_CABJFX010000035.1"/>
</dbReference>
<evidence type="ECO:0000313" key="4">
    <source>
        <dbReference type="Proteomes" id="UP000283492"/>
    </source>
</evidence>
<dbReference type="AlphaFoldDB" id="A0A3R6ERH9"/>
<feature type="region of interest" description="Disordered" evidence="1">
    <location>
        <begin position="60"/>
        <end position="184"/>
    </location>
</feature>
<evidence type="ECO:0000256" key="2">
    <source>
        <dbReference type="SAM" id="Phobius"/>
    </source>
</evidence>